<dbReference type="InterPro" id="IPR036770">
    <property type="entry name" value="Ankyrin_rpt-contain_sf"/>
</dbReference>
<dbReference type="Pfam" id="PF25497">
    <property type="entry name" value="COR-B"/>
    <property type="match status" value="1"/>
</dbReference>
<evidence type="ECO:0000256" key="1">
    <source>
        <dbReference type="ARBA" id="ARBA00008171"/>
    </source>
</evidence>
<reference evidence="8" key="1">
    <citation type="submission" date="2025-08" db="UniProtKB">
        <authorList>
            <consortium name="Ensembl"/>
        </authorList>
    </citation>
    <scope>IDENTIFICATION</scope>
</reference>
<dbReference type="InterPro" id="IPR057263">
    <property type="entry name" value="COR-B"/>
</dbReference>
<dbReference type="PANTHER" id="PTHR48056">
    <property type="entry name" value="LRR RECEPTOR-LIKE SERINE/THREONINE-PROTEIN KINASE-RELATED"/>
    <property type="match status" value="1"/>
</dbReference>
<dbReference type="SUPFAM" id="SSF48403">
    <property type="entry name" value="Ankyrin repeat"/>
    <property type="match status" value="1"/>
</dbReference>
<dbReference type="SUPFAM" id="SSF50978">
    <property type="entry name" value="WD40 repeat-like"/>
    <property type="match status" value="1"/>
</dbReference>
<evidence type="ECO:0000256" key="5">
    <source>
        <dbReference type="ARBA" id="ARBA00022840"/>
    </source>
</evidence>
<proteinExistence type="inferred from homology"/>
<evidence type="ECO:0000256" key="6">
    <source>
        <dbReference type="SAM" id="MobiDB-lite"/>
    </source>
</evidence>
<dbReference type="InterPro" id="IPR050647">
    <property type="entry name" value="Plant_LRR-RLKs"/>
</dbReference>
<dbReference type="GO" id="GO:0009966">
    <property type="term" value="P:regulation of signal transduction"/>
    <property type="evidence" value="ECO:0007669"/>
    <property type="project" value="UniProtKB-ARBA"/>
</dbReference>
<dbReference type="GO" id="GO:0004672">
    <property type="term" value="F:protein kinase activity"/>
    <property type="evidence" value="ECO:0007669"/>
    <property type="project" value="InterPro"/>
</dbReference>
<dbReference type="Gene3D" id="3.40.50.300">
    <property type="entry name" value="P-loop containing nucleotide triphosphate hydrolases"/>
    <property type="match status" value="1"/>
</dbReference>
<dbReference type="InterPro" id="IPR032171">
    <property type="entry name" value="COR-A"/>
</dbReference>
<dbReference type="Pfam" id="PF08477">
    <property type="entry name" value="Roc"/>
    <property type="match status" value="1"/>
</dbReference>
<keyword evidence="5" id="KW-0067">ATP-binding</keyword>
<name>A0A8B9LSF1_ASTMX</name>
<evidence type="ECO:0000313" key="9">
    <source>
        <dbReference type="Proteomes" id="UP000694621"/>
    </source>
</evidence>
<dbReference type="SUPFAM" id="SSF56112">
    <property type="entry name" value="Protein kinase-like (PK-like)"/>
    <property type="match status" value="1"/>
</dbReference>
<dbReference type="InterPro" id="IPR036322">
    <property type="entry name" value="WD40_repeat_dom_sf"/>
</dbReference>
<dbReference type="FunFam" id="3.80.10.10:FF:000091">
    <property type="entry name" value="leucine-rich repeat serine/threonine-protein kinase 1"/>
    <property type="match status" value="1"/>
</dbReference>
<dbReference type="SMART" id="SM00369">
    <property type="entry name" value="LRR_TYP"/>
    <property type="match status" value="8"/>
</dbReference>
<dbReference type="InterPro" id="IPR027417">
    <property type="entry name" value="P-loop_NTPase"/>
</dbReference>
<feature type="domain" description="Protein kinase" evidence="7">
    <location>
        <begin position="1155"/>
        <end position="1437"/>
    </location>
</feature>
<dbReference type="Proteomes" id="UP000694621">
    <property type="component" value="Unplaced"/>
</dbReference>
<keyword evidence="4" id="KW-0547">Nucleotide-binding</keyword>
<dbReference type="Ensembl" id="ENSAMXT00005059850.1">
    <property type="protein sequence ID" value="ENSAMXP00005055368.1"/>
    <property type="gene ID" value="ENSAMXG00005024670.1"/>
</dbReference>
<dbReference type="SUPFAM" id="SSF52058">
    <property type="entry name" value="L domain-like"/>
    <property type="match status" value="1"/>
</dbReference>
<dbReference type="InterPro" id="IPR000719">
    <property type="entry name" value="Prot_kinase_dom"/>
</dbReference>
<accession>A0A8B9LSF1</accession>
<dbReference type="Gene3D" id="1.10.510.10">
    <property type="entry name" value="Transferase(Phosphotransferase) domain 1"/>
    <property type="match status" value="1"/>
</dbReference>
<dbReference type="InterPro" id="IPR032675">
    <property type="entry name" value="LRR_dom_sf"/>
</dbReference>
<keyword evidence="2" id="KW-0433">Leucine-rich repeat</keyword>
<evidence type="ECO:0000256" key="4">
    <source>
        <dbReference type="ARBA" id="ARBA00022741"/>
    </source>
</evidence>
<evidence type="ECO:0000256" key="2">
    <source>
        <dbReference type="ARBA" id="ARBA00022614"/>
    </source>
</evidence>
<dbReference type="InterPro" id="IPR011009">
    <property type="entry name" value="Kinase-like_dom_sf"/>
</dbReference>
<dbReference type="Gene3D" id="3.80.10.10">
    <property type="entry name" value="Ribonuclease Inhibitor"/>
    <property type="match status" value="3"/>
</dbReference>
<dbReference type="Pfam" id="PF07714">
    <property type="entry name" value="PK_Tyr_Ser-Thr"/>
    <property type="match status" value="1"/>
</dbReference>
<dbReference type="Pfam" id="PF16095">
    <property type="entry name" value="COR-A"/>
    <property type="match status" value="1"/>
</dbReference>
<protein>
    <submittedName>
        <fullName evidence="8">Leucine-rich repeat kinase 1</fullName>
    </submittedName>
</protein>
<dbReference type="Gene3D" id="1.25.40.20">
    <property type="entry name" value="Ankyrin repeat-containing domain"/>
    <property type="match status" value="1"/>
</dbReference>
<dbReference type="SMART" id="SM00364">
    <property type="entry name" value="LRR_BAC"/>
    <property type="match status" value="8"/>
</dbReference>
<dbReference type="SMART" id="SM00248">
    <property type="entry name" value="ANK"/>
    <property type="match status" value="4"/>
</dbReference>
<evidence type="ECO:0000256" key="3">
    <source>
        <dbReference type="ARBA" id="ARBA00022737"/>
    </source>
</evidence>
<comment type="similarity">
    <text evidence="1">Belongs to the protein kinase superfamily. TKL Ser/Thr protein kinase family. ROCO subfamily.</text>
</comment>
<keyword evidence="3" id="KW-0677">Repeat</keyword>
<dbReference type="InterPro" id="IPR002110">
    <property type="entry name" value="Ankyrin_rpt"/>
</dbReference>
<dbReference type="Pfam" id="PF12796">
    <property type="entry name" value="Ank_2"/>
    <property type="match status" value="1"/>
</dbReference>
<dbReference type="PANTHER" id="PTHR48056:SF81">
    <property type="entry name" value="RECEPTOR PROTEIN-TYROSINE KINASE CEPR1"/>
    <property type="match status" value="1"/>
</dbReference>
<dbReference type="GO" id="GO:0005524">
    <property type="term" value="F:ATP binding"/>
    <property type="evidence" value="ECO:0007669"/>
    <property type="project" value="UniProtKB-KW"/>
</dbReference>
<dbReference type="InterPro" id="IPR003591">
    <property type="entry name" value="Leu-rich_rpt_typical-subtyp"/>
</dbReference>
<dbReference type="FunFam" id="1.10.510.10:FF:000361">
    <property type="entry name" value="Leucine-rich repeat serine/threonine-protein kinase 1"/>
    <property type="match status" value="1"/>
</dbReference>
<dbReference type="InterPro" id="IPR001245">
    <property type="entry name" value="Ser-Thr/Tyr_kinase_cat_dom"/>
</dbReference>
<evidence type="ECO:0000313" key="8">
    <source>
        <dbReference type="Ensembl" id="ENSAMXP00005055368.1"/>
    </source>
</evidence>
<dbReference type="SUPFAM" id="SSF52540">
    <property type="entry name" value="P-loop containing nucleoside triphosphate hydrolases"/>
    <property type="match status" value="1"/>
</dbReference>
<evidence type="ECO:0000259" key="7">
    <source>
        <dbReference type="SMART" id="SM00220"/>
    </source>
</evidence>
<dbReference type="SMART" id="SM00220">
    <property type="entry name" value="S_TKc"/>
    <property type="match status" value="1"/>
</dbReference>
<sequence length="1899" mass="212907">MGAKQSAVGGASLGQSPTLENIRAAYGEDEGCRAQELIRIACCQENGAGRPDGLDLLCLASQHGDIESVQFLLKDARVQFPQEPGEGNPAILAAHYGRHTVVQELLDSIPRPCIRKDLLNWMLATACQQGHLEVVKLLVLSYQADAEDCAMHSDEFAVITGLPLYAAARAGNKEIANFLLENGAGFSSYTLMDHREFSQQLLRHICYTSELYLCVSLCVFLQPLKVQWSGLKLQWLELDWLLDVSSRITVLDLSHNNLNSLPSVVPWGLIHLNTLNLSYNQLKELPTPQSSQEIICSRLSQVNLSENELECLPTGLLHLSQIQHLSAAKNKLTALFNIPNGTNWIGLRRLQELDVSDNHLADLSSPVLHCFKALSSLNISKNRLSRFPDPWACPLKICKAACNQIESLPDTISIFWRTHLKEVDFSENALKELPSYIFELEAIVSLKLCGNQISALPASNKWKCSQLRTLDLSRNQLGKTVENTKTRRLPFLTTWTPCPVQFPEILRDSLEVLFLNDNQLECVPPSVCFLKNLSELYLSNNPGIQELPSELGQLSNLWQLDIEELNISNVPADVRKDGTVEMWWVVSCARLSSIMSGVDSVCFNVWDIGGPASMSTVNQCFFTDKALYVVIWNLALGEEAVANLQSWLLNIEARAPNSAVVVVGTHLDLIDTKFRTERIATLRAYILALCRTPSGARASGYPDITWKHLHEVSCKSLEGMDGLKRLLYQVSCSMKDITNPASCHKLVGRLIPKSYLMLQETVLAERLRRDSMDEVQYLTDLELDQIIEQSPSSDIKDYEDLQTAISFLIETGSMLHFPDTSHGLCKLYFLDAVWLSECLERIIHLKSSRSVARNGVIRAEDLRMLLVGTGFTQQTEEQYFQFLAKFEIALPVASNSYLLPHLLPPKPAMDIHGFRQQSSNSIQRHFKMSFVPAGFWERFIARMLISLNQMDLQAFETKRGSRSPRSRNTVIYSFAGNQQRNRCSTFRVRRSQTIYWKEGLLVTFDGGYLSVESSDLNWKKKKSGGIKIICQSVMRDFSAMAFITDHVNALIEQWFPALTASESDGSLLIEQYAPCPHCSAVLRHSDPLPTTHANQNTVHYFNMEDCVLAAIEKEHITCPNHPKEPVALQELVPELFMTDFPSRLFLEKSDLECSEEERDILGQGGSGTIIYRAKYRGQSVAIKRFQFKKYGTSEPETTRDDTMLKHLQSMGASRSFSEFRQEASMLHTLQHPCIVALVGISIHPLCFALELAPLGSLNTVLEERSQFLPLGHMLTFKAAYQIAAGLAYLHRKNIIFCDLKSDNILVWSLEVEDSLNIKLSDYGISRQSFHEGALGVEGTPGYQAPEIRPGIVYDEKVDMFSYGMVLYELLSGRRPVLGHHQLQIAKKLSKGVRPVLGSPEDVQFHCLQALMQECWDTKPEKRPLAMPLLRQMQNPSFPCLRYLLPCQQQSQLFLSALQGHSAVFWDGDKDDRNYSVVNIAKGQMEVKRMPCPGSRLTCQLKMDNTLWTATEEQEVFIYSLKEMCPLSHPQKLLSCPSVVTCLTLLPARTESLPRVFAGMCDGLVAVYTLVDDMPLEGETYVCSHTLNKTLFGIEDLDPRQRPYPVRTIIPVRTDSEMWYTNGPGVLVIDSHTLQPVRRLDPYLPPSCVVSMVSSSSLRGDEAVWCLDDHTNTLLMYHAATYQLCASYNCSDLHPLRDVFPIQPFSPDPEKDVTVTIIHSKEAGTQILRQQDSLDYCSISSSGFSSEQLDQLALSHFDASSSGALSSLASSSSMPFSTDCEDGDRAQDEQVSAEPSPPATAVVLVYCRRGGDVMVIEVQEQAGQLKGRVIAVLTVPGVQEYGDLVEAALVAKDTVVCGFRNENMAWCLAVWRGWGGRELELFYRSYEDLGRLETSMRKRR</sequence>
<feature type="region of interest" description="Disordered" evidence="6">
    <location>
        <begin position="1769"/>
        <end position="1795"/>
    </location>
</feature>
<organism evidence="8 9">
    <name type="scientific">Astyanax mexicanus</name>
    <name type="common">Blind cave fish</name>
    <name type="synonym">Astyanax fasciatus mexicanus</name>
    <dbReference type="NCBI Taxonomy" id="7994"/>
    <lineage>
        <taxon>Eukaryota</taxon>
        <taxon>Metazoa</taxon>
        <taxon>Chordata</taxon>
        <taxon>Craniata</taxon>
        <taxon>Vertebrata</taxon>
        <taxon>Euteleostomi</taxon>
        <taxon>Actinopterygii</taxon>
        <taxon>Neopterygii</taxon>
        <taxon>Teleostei</taxon>
        <taxon>Ostariophysi</taxon>
        <taxon>Characiformes</taxon>
        <taxon>Characoidei</taxon>
        <taxon>Acestrorhamphidae</taxon>
        <taxon>Acestrorhamphinae</taxon>
        <taxon>Astyanax</taxon>
    </lineage>
</organism>